<feature type="chain" id="PRO_5005620243" description="DUF4367 domain-containing protein" evidence="2">
    <location>
        <begin position="21"/>
        <end position="370"/>
    </location>
</feature>
<feature type="region of interest" description="Disordered" evidence="1">
    <location>
        <begin position="232"/>
        <end position="252"/>
    </location>
</feature>
<keyword evidence="5" id="KW-1185">Reference proteome</keyword>
<sequence>MRRISWVLLAVVLCLTTVLAGCGKKNADSVVKDLGKVADKLEGAKGAYQGAGVMTIHTGSAPQEYQVEVWYQSPSYYRISLTNGQKNITQIVLRNDDGVFVLTPSLNKSFRFKSDWPDNQGQVYLYQTLLSSILSDNTRQFVEDKDSYVFDVAANYHSHSLIRQKIWLAKDNYTPKQVQVSDTEANVVVEVKFNTFTFDTNLTKDSFDTNRNMSAMNNTEGTLAEVDENGVPVASTTEGSDSQGPDGLTETATGRDMGSFGIVYPAYVPAGVTEPDTMEIPESKDHAVILKYDGIYQYTIMESRPVDRAVSLVPGEAVYIDFTTVGLLTGDQQRTLTWNSDGVEYRITSANLPVEEMKKVAASMQGESGK</sequence>
<feature type="compositionally biased region" description="Polar residues" evidence="1">
    <location>
        <begin position="234"/>
        <end position="243"/>
    </location>
</feature>
<gene>
    <name evidence="4" type="ORF">AM231_19170</name>
</gene>
<evidence type="ECO:0000256" key="1">
    <source>
        <dbReference type="SAM" id="MobiDB-lite"/>
    </source>
</evidence>
<dbReference type="PANTHER" id="PTHR37507">
    <property type="entry name" value="SPORULATION PROTEIN YDCC"/>
    <property type="match status" value="1"/>
</dbReference>
<dbReference type="InterPro" id="IPR029046">
    <property type="entry name" value="LolA/LolB/LppX"/>
</dbReference>
<proteinExistence type="predicted"/>
<feature type="domain" description="DUF4367" evidence="3">
    <location>
        <begin position="265"/>
        <end position="364"/>
    </location>
</feature>
<dbReference type="RefSeq" id="WP_054404052.1">
    <property type="nucleotide sequence ID" value="NZ_LIUT01000003.1"/>
</dbReference>
<dbReference type="Proteomes" id="UP000036932">
    <property type="component" value="Unassembled WGS sequence"/>
</dbReference>
<dbReference type="AlphaFoldDB" id="A0A0M1NK19"/>
<dbReference type="OrthoDB" id="9785380at2"/>
<dbReference type="InterPro" id="IPR052944">
    <property type="entry name" value="Sporulation_related"/>
</dbReference>
<organism evidence="4 5">
    <name type="scientific">Paenibacillus solani</name>
    <dbReference type="NCBI Taxonomy" id="1705565"/>
    <lineage>
        <taxon>Bacteria</taxon>
        <taxon>Bacillati</taxon>
        <taxon>Bacillota</taxon>
        <taxon>Bacilli</taxon>
        <taxon>Bacillales</taxon>
        <taxon>Paenibacillaceae</taxon>
        <taxon>Paenibacillus</taxon>
    </lineage>
</organism>
<evidence type="ECO:0000313" key="4">
    <source>
        <dbReference type="EMBL" id="KOR82442.1"/>
    </source>
</evidence>
<dbReference type="SUPFAM" id="SSF89392">
    <property type="entry name" value="Prokaryotic lipoproteins and lipoprotein localization factors"/>
    <property type="match status" value="1"/>
</dbReference>
<dbReference type="PANTHER" id="PTHR37507:SF2">
    <property type="entry name" value="SPORULATION PROTEIN YDCC"/>
    <property type="match status" value="1"/>
</dbReference>
<dbReference type="PATRIC" id="fig|1705565.3.peg.5782"/>
<evidence type="ECO:0000313" key="5">
    <source>
        <dbReference type="Proteomes" id="UP000036932"/>
    </source>
</evidence>
<dbReference type="PROSITE" id="PS51257">
    <property type="entry name" value="PROKAR_LIPOPROTEIN"/>
    <property type="match status" value="1"/>
</dbReference>
<reference evidence="5" key="1">
    <citation type="submission" date="2015-08" db="EMBL/GenBank/DDBJ databases">
        <title>Genome sequencing project for genomic taxonomy and phylogenomics of Bacillus-like bacteria.</title>
        <authorList>
            <person name="Liu B."/>
            <person name="Wang J."/>
            <person name="Zhu Y."/>
            <person name="Liu G."/>
            <person name="Chen Q."/>
            <person name="Chen Z."/>
            <person name="Lan J."/>
            <person name="Che J."/>
            <person name="Ge C."/>
            <person name="Shi H."/>
            <person name="Pan Z."/>
            <person name="Liu X."/>
        </authorList>
    </citation>
    <scope>NUCLEOTIDE SEQUENCE [LARGE SCALE GENOMIC DNA]</scope>
    <source>
        <strain evidence="5">FJAT-22460</strain>
    </source>
</reference>
<protein>
    <recommendedName>
        <fullName evidence="3">DUF4367 domain-containing protein</fullName>
    </recommendedName>
</protein>
<dbReference type="InterPro" id="IPR025377">
    <property type="entry name" value="DUF4367"/>
</dbReference>
<accession>A0A0M1NK19</accession>
<dbReference type="Pfam" id="PF14285">
    <property type="entry name" value="DUF4367"/>
    <property type="match status" value="1"/>
</dbReference>
<dbReference type="EMBL" id="LIUT01000003">
    <property type="protein sequence ID" value="KOR82442.1"/>
    <property type="molecule type" value="Genomic_DNA"/>
</dbReference>
<name>A0A0M1NK19_9BACL</name>
<evidence type="ECO:0000256" key="2">
    <source>
        <dbReference type="SAM" id="SignalP"/>
    </source>
</evidence>
<dbReference type="Gene3D" id="2.50.20.10">
    <property type="entry name" value="Lipoprotein localisation LolA/LolB/LppX"/>
    <property type="match status" value="1"/>
</dbReference>
<evidence type="ECO:0000259" key="3">
    <source>
        <dbReference type="Pfam" id="PF14285"/>
    </source>
</evidence>
<keyword evidence="2" id="KW-0732">Signal</keyword>
<comment type="caution">
    <text evidence="4">The sequence shown here is derived from an EMBL/GenBank/DDBJ whole genome shotgun (WGS) entry which is preliminary data.</text>
</comment>
<feature type="signal peptide" evidence="2">
    <location>
        <begin position="1"/>
        <end position="20"/>
    </location>
</feature>